<evidence type="ECO:0000313" key="1">
    <source>
        <dbReference type="EMBL" id="MBK3519181.1"/>
    </source>
</evidence>
<dbReference type="EMBL" id="JAENRR010000056">
    <property type="protein sequence ID" value="MBK3519181.1"/>
    <property type="molecule type" value="Genomic_DNA"/>
</dbReference>
<evidence type="ECO:0000313" key="2">
    <source>
        <dbReference type="Proteomes" id="UP000605676"/>
    </source>
</evidence>
<gene>
    <name evidence="1" type="ORF">JIV24_17665</name>
</gene>
<proteinExistence type="predicted"/>
<name>A0ABS1HNG8_9BACT</name>
<keyword evidence="2" id="KW-1185">Reference proteome</keyword>
<comment type="caution">
    <text evidence="1">The sequence shown here is derived from an EMBL/GenBank/DDBJ whole genome shotgun (WGS) entry which is preliminary data.</text>
</comment>
<organism evidence="1 2">
    <name type="scientific">Carboxylicivirga marina</name>
    <dbReference type="NCBI Taxonomy" id="2800988"/>
    <lineage>
        <taxon>Bacteria</taxon>
        <taxon>Pseudomonadati</taxon>
        <taxon>Bacteroidota</taxon>
        <taxon>Bacteroidia</taxon>
        <taxon>Marinilabiliales</taxon>
        <taxon>Marinilabiliaceae</taxon>
        <taxon>Carboxylicivirga</taxon>
    </lineage>
</organism>
<evidence type="ECO:0008006" key="3">
    <source>
        <dbReference type="Google" id="ProtNLM"/>
    </source>
</evidence>
<dbReference type="Proteomes" id="UP000605676">
    <property type="component" value="Unassembled WGS sequence"/>
</dbReference>
<accession>A0ABS1HNG8</accession>
<dbReference type="RefSeq" id="WP_200466401.1">
    <property type="nucleotide sequence ID" value="NZ_JAENRR010000056.1"/>
</dbReference>
<reference evidence="1 2" key="1">
    <citation type="submission" date="2021-01" db="EMBL/GenBank/DDBJ databases">
        <title>Carboxyliciviraga sp.nov., isolated from coastal sediments.</title>
        <authorList>
            <person name="Lu D."/>
            <person name="Zhang T."/>
        </authorList>
    </citation>
    <scope>NUCLEOTIDE SEQUENCE [LARGE SCALE GENOMIC DNA]</scope>
    <source>
        <strain evidence="1 2">N1Y132</strain>
    </source>
</reference>
<protein>
    <recommendedName>
        <fullName evidence="3">Tetratricopeptide repeat protein</fullName>
    </recommendedName>
</protein>
<sequence length="503" mass="59368">MDALVEIIKTFTKGEATEFASFINRLKRKQNRKDLELFWLFYKEGELSRVDVLARLYPDGNKVAYHALRKKLLRHVTDFIFSKQLREDYTAETQVSAYVGLAHYLNEYRLDSLAWKYLRKAEQMAVRTEQYAMANQIARQQLDMPLLQLNQDIEPILLRKKRYLQLAIEDDRADTAYKIISYHLHQSKTNLEGADMQLVIENVLTEYELTGSVSQRPSMVYRLMSIARSAAKSSKMYYGFEPLLLRYYNGITPDADPSENDKIYIARLQYMIAHTLFRNKKFKQAHDYIYLLREQLRIVSKSEYARLLPRFTQLYCALRFFSGHINEAIRMVDAAFMQQLRLKPEEVLNLKLNKAIYHFYNEDYRVALRELLSIEHSNAWCAKVAGIEWVVKKNLLDIYIQFELGNLEIAANKIRGMLRQKYSSGKLPQMQRVLVFLNLVNQIVDDPEVAQTQQFYDNVEESFNWIPIEQEDLHASVYYAWMKSKIVMKKPYQVLLDLILIEE</sequence>